<gene>
    <name evidence="9" type="ORF">EM808_02245</name>
</gene>
<protein>
    <submittedName>
        <fullName evidence="9">Nitroreductase</fullName>
    </submittedName>
</protein>
<dbReference type="GO" id="GO:0016491">
    <property type="term" value="F:oxidoreductase activity"/>
    <property type="evidence" value="ECO:0007669"/>
    <property type="project" value="UniProtKB-KW"/>
</dbReference>
<sequence>MSLETIIKGRRTIKKFKTTAISTDTIKELLQVSAFAPNHKMTEPWEILFIGEETRAKFNHKINFGDAPILFAVLSHKGRNTLEREENAAAVSCFIQNFLLLSCEKGLGTFWSSVGASENGRNILGVSDDYDVVGVIAVGYPDETKDAKERQSIELKVKHLN</sequence>
<feature type="domain" description="Nitroreductase" evidence="8">
    <location>
        <begin position="7"/>
        <end position="60"/>
    </location>
</feature>
<accession>A0A437KGT0</accession>
<evidence type="ECO:0000313" key="10">
    <source>
        <dbReference type="Proteomes" id="UP000288024"/>
    </source>
</evidence>
<evidence type="ECO:0000256" key="1">
    <source>
        <dbReference type="ARBA" id="ARBA00001917"/>
    </source>
</evidence>
<keyword evidence="7" id="KW-0520">NAD</keyword>
<evidence type="ECO:0000256" key="5">
    <source>
        <dbReference type="ARBA" id="ARBA00022857"/>
    </source>
</evidence>
<dbReference type="InterPro" id="IPR000415">
    <property type="entry name" value="Nitroreductase-like"/>
</dbReference>
<proteinExistence type="inferred from homology"/>
<dbReference type="AlphaFoldDB" id="A0A437KGT0"/>
<dbReference type="InterPro" id="IPR029479">
    <property type="entry name" value="Nitroreductase"/>
</dbReference>
<evidence type="ECO:0000313" key="9">
    <source>
        <dbReference type="EMBL" id="RVT67320.1"/>
    </source>
</evidence>
<keyword evidence="4" id="KW-0288">FMN</keyword>
<comment type="cofactor">
    <cofactor evidence="1">
        <name>FMN</name>
        <dbReference type="ChEBI" id="CHEBI:58210"/>
    </cofactor>
</comment>
<evidence type="ECO:0000256" key="3">
    <source>
        <dbReference type="ARBA" id="ARBA00022630"/>
    </source>
</evidence>
<dbReference type="RefSeq" id="WP_127735196.1">
    <property type="nucleotide sequence ID" value="NZ_CAJCKN010000015.1"/>
</dbReference>
<comment type="similarity">
    <text evidence="2">Belongs to the nitroreductase family.</text>
</comment>
<keyword evidence="10" id="KW-1185">Reference proteome</keyword>
<dbReference type="SUPFAM" id="SSF55469">
    <property type="entry name" value="FMN-dependent nitroreductase-like"/>
    <property type="match status" value="1"/>
</dbReference>
<evidence type="ECO:0000256" key="4">
    <source>
        <dbReference type="ARBA" id="ARBA00022643"/>
    </source>
</evidence>
<organism evidence="9 10">
    <name type="scientific">Niallia taxi</name>
    <dbReference type="NCBI Taxonomy" id="2499688"/>
    <lineage>
        <taxon>Bacteria</taxon>
        <taxon>Bacillati</taxon>
        <taxon>Bacillota</taxon>
        <taxon>Bacilli</taxon>
        <taxon>Bacillales</taxon>
        <taxon>Bacillaceae</taxon>
        <taxon>Niallia</taxon>
    </lineage>
</organism>
<dbReference type="PANTHER" id="PTHR43821">
    <property type="entry name" value="NAD(P)H NITROREDUCTASE YDJA-RELATED"/>
    <property type="match status" value="1"/>
</dbReference>
<dbReference type="Gene3D" id="3.40.109.10">
    <property type="entry name" value="NADH Oxidase"/>
    <property type="match status" value="1"/>
</dbReference>
<keyword evidence="6" id="KW-0560">Oxidoreductase</keyword>
<evidence type="ECO:0000256" key="2">
    <source>
        <dbReference type="ARBA" id="ARBA00007118"/>
    </source>
</evidence>
<evidence type="ECO:0000256" key="7">
    <source>
        <dbReference type="ARBA" id="ARBA00023027"/>
    </source>
</evidence>
<evidence type="ECO:0000256" key="6">
    <source>
        <dbReference type="ARBA" id="ARBA00023002"/>
    </source>
</evidence>
<dbReference type="CDD" id="cd02135">
    <property type="entry name" value="YdjA-like"/>
    <property type="match status" value="1"/>
</dbReference>
<keyword evidence="3" id="KW-0285">Flavoprotein</keyword>
<dbReference type="InterPro" id="IPR026021">
    <property type="entry name" value="YdjA-like"/>
</dbReference>
<dbReference type="InterPro" id="IPR052530">
    <property type="entry name" value="NAD(P)H_nitroreductase"/>
</dbReference>
<comment type="caution">
    <text evidence="9">The sequence shown here is derived from an EMBL/GenBank/DDBJ whole genome shotgun (WGS) entry which is preliminary data.</text>
</comment>
<name>A0A437KGT0_9BACI</name>
<dbReference type="PANTHER" id="PTHR43821:SF1">
    <property type="entry name" value="NAD(P)H NITROREDUCTASE YDJA-RELATED"/>
    <property type="match status" value="1"/>
</dbReference>
<reference evidence="9 10" key="1">
    <citation type="submission" date="2019-01" db="EMBL/GenBank/DDBJ databases">
        <title>Bacillus sp. M5HDSG1-1, whole genome shotgun sequence.</title>
        <authorList>
            <person name="Tuo L."/>
        </authorList>
    </citation>
    <scope>NUCLEOTIDE SEQUENCE [LARGE SCALE GENOMIC DNA]</scope>
    <source>
        <strain evidence="9 10">M5HDSG1-1</strain>
    </source>
</reference>
<keyword evidence="5" id="KW-0521">NADP</keyword>
<evidence type="ECO:0000259" key="8">
    <source>
        <dbReference type="Pfam" id="PF00881"/>
    </source>
</evidence>
<dbReference type="Pfam" id="PF00881">
    <property type="entry name" value="Nitroreductase"/>
    <property type="match status" value="1"/>
</dbReference>
<dbReference type="EMBL" id="RZTZ01000001">
    <property type="protein sequence ID" value="RVT67320.1"/>
    <property type="molecule type" value="Genomic_DNA"/>
</dbReference>
<dbReference type="Proteomes" id="UP000288024">
    <property type="component" value="Unassembled WGS sequence"/>
</dbReference>